<keyword evidence="7" id="KW-0812">Transmembrane</keyword>
<keyword evidence="7" id="KW-0472">Membrane</keyword>
<dbReference type="InterPro" id="IPR001461">
    <property type="entry name" value="Aspartic_peptidase_A1"/>
</dbReference>
<dbReference type="CDD" id="cd05471">
    <property type="entry name" value="pepsin_like"/>
    <property type="match status" value="1"/>
</dbReference>
<dbReference type="PROSITE" id="PS00141">
    <property type="entry name" value="ASP_PROTEASE"/>
    <property type="match status" value="2"/>
</dbReference>
<dbReference type="PANTHER" id="PTHR47966">
    <property type="entry name" value="BETA-SITE APP-CLEAVING ENZYME, ISOFORM A-RELATED"/>
    <property type="match status" value="1"/>
</dbReference>
<keyword evidence="10" id="KW-1185">Reference proteome</keyword>
<evidence type="ECO:0000256" key="4">
    <source>
        <dbReference type="ARBA" id="ARBA00022801"/>
    </source>
</evidence>
<evidence type="ECO:0000313" key="9">
    <source>
        <dbReference type="EMBL" id="KRX06076.1"/>
    </source>
</evidence>
<feature type="transmembrane region" description="Helical" evidence="7">
    <location>
        <begin position="472"/>
        <end position="496"/>
    </location>
</feature>
<evidence type="ECO:0000259" key="8">
    <source>
        <dbReference type="PROSITE" id="PS51767"/>
    </source>
</evidence>
<keyword evidence="4 6" id="KW-0378">Hydrolase</keyword>
<dbReference type="Gene3D" id="2.40.70.10">
    <property type="entry name" value="Acid Proteases"/>
    <property type="match status" value="2"/>
</dbReference>
<dbReference type="InterPro" id="IPR034164">
    <property type="entry name" value="Pepsin-like_dom"/>
</dbReference>
<dbReference type="GO" id="GO:0004190">
    <property type="term" value="F:aspartic-type endopeptidase activity"/>
    <property type="evidence" value="ECO:0007669"/>
    <property type="project" value="UniProtKB-KW"/>
</dbReference>
<name>A0A0V0QUP5_PSEPJ</name>
<evidence type="ECO:0000256" key="1">
    <source>
        <dbReference type="ARBA" id="ARBA00007447"/>
    </source>
</evidence>
<dbReference type="GO" id="GO:0006508">
    <property type="term" value="P:proteolysis"/>
    <property type="evidence" value="ECO:0007669"/>
    <property type="project" value="UniProtKB-KW"/>
</dbReference>
<dbReference type="PANTHER" id="PTHR47966:SF51">
    <property type="entry name" value="BETA-SITE APP-CLEAVING ENZYME, ISOFORM A-RELATED"/>
    <property type="match status" value="1"/>
</dbReference>
<dbReference type="EMBL" id="LDAU01000102">
    <property type="protein sequence ID" value="KRX06076.1"/>
    <property type="molecule type" value="Genomic_DNA"/>
</dbReference>
<evidence type="ECO:0000256" key="2">
    <source>
        <dbReference type="ARBA" id="ARBA00022670"/>
    </source>
</evidence>
<evidence type="ECO:0000256" key="5">
    <source>
        <dbReference type="PIRSR" id="PIRSR601461-1"/>
    </source>
</evidence>
<dbReference type="InterPro" id="IPR001969">
    <property type="entry name" value="Aspartic_peptidase_AS"/>
</dbReference>
<dbReference type="OMA" id="LEHIFAN"/>
<dbReference type="InParanoid" id="A0A0V0QUP5"/>
<evidence type="ECO:0000256" key="7">
    <source>
        <dbReference type="SAM" id="Phobius"/>
    </source>
</evidence>
<feature type="active site" evidence="5">
    <location>
        <position position="103"/>
    </location>
</feature>
<accession>A0A0V0QUP5</accession>
<organism evidence="9 10">
    <name type="scientific">Pseudocohnilembus persalinus</name>
    <name type="common">Ciliate</name>
    <dbReference type="NCBI Taxonomy" id="266149"/>
    <lineage>
        <taxon>Eukaryota</taxon>
        <taxon>Sar</taxon>
        <taxon>Alveolata</taxon>
        <taxon>Ciliophora</taxon>
        <taxon>Intramacronucleata</taxon>
        <taxon>Oligohymenophorea</taxon>
        <taxon>Scuticociliatia</taxon>
        <taxon>Philasterida</taxon>
        <taxon>Pseudocohnilembidae</taxon>
        <taxon>Pseudocohnilembus</taxon>
    </lineage>
</organism>
<protein>
    <submittedName>
        <fullName evidence="9">Aspartic peptidase domain</fullName>
    </submittedName>
</protein>
<feature type="domain" description="Peptidase A1" evidence="8">
    <location>
        <begin position="85"/>
        <end position="457"/>
    </location>
</feature>
<evidence type="ECO:0000256" key="3">
    <source>
        <dbReference type="ARBA" id="ARBA00022750"/>
    </source>
</evidence>
<keyword evidence="7" id="KW-1133">Transmembrane helix</keyword>
<comment type="similarity">
    <text evidence="1 6">Belongs to the peptidase A1 family.</text>
</comment>
<keyword evidence="3 6" id="KW-0064">Aspartyl protease</keyword>
<dbReference type="InterPro" id="IPR033121">
    <property type="entry name" value="PEPTIDASE_A1"/>
</dbReference>
<feature type="active site" evidence="5">
    <location>
        <position position="312"/>
    </location>
</feature>
<evidence type="ECO:0000313" key="10">
    <source>
        <dbReference type="Proteomes" id="UP000054937"/>
    </source>
</evidence>
<dbReference type="Proteomes" id="UP000054937">
    <property type="component" value="Unassembled WGS sequence"/>
</dbReference>
<dbReference type="OrthoDB" id="294431at2759"/>
<dbReference type="SUPFAM" id="SSF50630">
    <property type="entry name" value="Acid proteases"/>
    <property type="match status" value="1"/>
</dbReference>
<evidence type="ECO:0000256" key="6">
    <source>
        <dbReference type="RuleBase" id="RU000454"/>
    </source>
</evidence>
<keyword evidence="2 6" id="KW-0645">Protease</keyword>
<dbReference type="PROSITE" id="PS51767">
    <property type="entry name" value="PEPTIDASE_A1"/>
    <property type="match status" value="1"/>
</dbReference>
<dbReference type="InterPro" id="IPR021109">
    <property type="entry name" value="Peptidase_aspartic_dom_sf"/>
</dbReference>
<gene>
    <name evidence="9" type="ORF">PPERSA_01154</name>
</gene>
<proteinExistence type="inferred from homology"/>
<dbReference type="Pfam" id="PF00026">
    <property type="entry name" value="Asp"/>
    <property type="match status" value="1"/>
</dbReference>
<reference evidence="9 10" key="1">
    <citation type="journal article" date="2015" name="Sci. Rep.">
        <title>Genome of the facultative scuticociliatosis pathogen Pseudocohnilembus persalinus provides insight into its virulence through horizontal gene transfer.</title>
        <authorList>
            <person name="Xiong J."/>
            <person name="Wang G."/>
            <person name="Cheng J."/>
            <person name="Tian M."/>
            <person name="Pan X."/>
            <person name="Warren A."/>
            <person name="Jiang C."/>
            <person name="Yuan D."/>
            <person name="Miao W."/>
        </authorList>
    </citation>
    <scope>NUCLEOTIDE SEQUENCE [LARGE SCALE GENOMIC DNA]</scope>
    <source>
        <strain evidence="9">36N120E</strain>
    </source>
</reference>
<dbReference type="AlphaFoldDB" id="A0A0V0QUP5"/>
<sequence length="513" mass="58831">MFMGAAKVNNMIQISLHQNSNFQNQKNYTSNQGLVPLNNTYGIDKVLRENKQRILLNHPLSNYNNIQYTGKNVKNNIQNSNENLIKGQIYLGRDGQPFSVIFDTGSEWLWIPNQNNTQSFKNTRFCQNMGMHQLGINSTDFSNTNSSCALLENQHEITYGKGYVKGNVALDVLKFSPEDQSDSGFFFLSVLEAKGLQGYNSDGIFGMGYRSYQKDGQDEEYENFLSVLKNDDIIEDRIFAFYLNNNQFNNNNNPYLKDSVLTIGGYDTQYIKEGESINWFPVVDTNQWAVPINSISLGGNQITNSQIQGVIDTGTSLILIPFSHFQKFKQILSENLQKVCEEVEPGHLICSCPNGVLDDFPQINIDMVDQGINIQQMTLLPQDYILQDRGQCEILITYYDNDLQRQRQLQEIESKNLSTNEQISYLQRLSQQWILGDIFIRKYYSIFDVDNQRIGLAQTISQDQNFHQANQLVNIVVTLIVFSFATYIGLQISYFVNKKIQNYIQNSPEQRLV</sequence>
<dbReference type="PRINTS" id="PR00792">
    <property type="entry name" value="PEPSIN"/>
</dbReference>
<comment type="caution">
    <text evidence="9">The sequence shown here is derived from an EMBL/GenBank/DDBJ whole genome shotgun (WGS) entry which is preliminary data.</text>
</comment>